<keyword evidence="5" id="KW-1185">Reference proteome</keyword>
<protein>
    <recommendedName>
        <fullName evidence="3">CCZ1/INTU/HSP4 first Longin domain-containing protein</fullName>
    </recommendedName>
</protein>
<feature type="domain" description="CCZ1/INTU/HSP4 first Longin" evidence="3">
    <location>
        <begin position="17"/>
        <end position="142"/>
    </location>
</feature>
<dbReference type="GO" id="GO:0035658">
    <property type="term" value="C:Mon1-Ccz1 complex"/>
    <property type="evidence" value="ECO:0007669"/>
    <property type="project" value="InterPro"/>
</dbReference>
<evidence type="ECO:0000256" key="2">
    <source>
        <dbReference type="SAM" id="MobiDB-lite"/>
    </source>
</evidence>
<dbReference type="EMBL" id="KV748515">
    <property type="protein sequence ID" value="OCL14868.1"/>
    <property type="molecule type" value="Genomic_DNA"/>
</dbReference>
<proteinExistence type="inferred from homology"/>
<dbReference type="Proteomes" id="UP000250140">
    <property type="component" value="Unassembled WGS sequence"/>
</dbReference>
<feature type="compositionally biased region" description="Basic and acidic residues" evidence="2">
    <location>
        <begin position="373"/>
        <end position="396"/>
    </location>
</feature>
<evidence type="ECO:0000313" key="4">
    <source>
        <dbReference type="EMBL" id="OCL14868.1"/>
    </source>
</evidence>
<reference evidence="4 5" key="1">
    <citation type="journal article" date="2016" name="Nat. Commun.">
        <title>Ectomycorrhizal ecology is imprinted in the genome of the dominant symbiotic fungus Cenococcum geophilum.</title>
        <authorList>
            <consortium name="DOE Joint Genome Institute"/>
            <person name="Peter M."/>
            <person name="Kohler A."/>
            <person name="Ohm R.A."/>
            <person name="Kuo A."/>
            <person name="Krutzmann J."/>
            <person name="Morin E."/>
            <person name="Arend M."/>
            <person name="Barry K.W."/>
            <person name="Binder M."/>
            <person name="Choi C."/>
            <person name="Clum A."/>
            <person name="Copeland A."/>
            <person name="Grisel N."/>
            <person name="Haridas S."/>
            <person name="Kipfer T."/>
            <person name="LaButti K."/>
            <person name="Lindquist E."/>
            <person name="Lipzen A."/>
            <person name="Maire R."/>
            <person name="Meier B."/>
            <person name="Mihaltcheva S."/>
            <person name="Molinier V."/>
            <person name="Murat C."/>
            <person name="Poggeler S."/>
            <person name="Quandt C.A."/>
            <person name="Sperisen C."/>
            <person name="Tritt A."/>
            <person name="Tisserant E."/>
            <person name="Crous P.W."/>
            <person name="Henrissat B."/>
            <person name="Nehls U."/>
            <person name="Egli S."/>
            <person name="Spatafora J.W."/>
            <person name="Grigoriev I.V."/>
            <person name="Martin F.M."/>
        </authorList>
    </citation>
    <scope>NUCLEOTIDE SEQUENCE [LARGE SCALE GENOMIC DNA]</scope>
    <source>
        <strain evidence="4 5">CBS 207.34</strain>
    </source>
</reference>
<gene>
    <name evidence="4" type="ORF">AOQ84DRAFT_384418</name>
</gene>
<dbReference type="GO" id="GO:0016192">
    <property type="term" value="P:vesicle-mediated transport"/>
    <property type="evidence" value="ECO:0007669"/>
    <property type="project" value="InterPro"/>
</dbReference>
<feature type="compositionally biased region" description="Basic and acidic residues" evidence="2">
    <location>
        <begin position="60"/>
        <end position="71"/>
    </location>
</feature>
<sequence length="845" mass="92799">MSGVTAHLSKVVPAQLSFLGIYNPSLGNTDETFRNQVVFYYSRAAKARSKGDGNDGNNANHDRELREEENEKLRQVGLAQGIVNFAQSFSNGEAVESVETERSRIVMHELEVGWWILGSIDLTRLPISPTPSAKPSSGTSAQTTPSVEYSSREVSPPALLLQHLRRAHSIFLLHHGSSLSDLYVKLNRPKFCNILEKFWTKFANSWDVMLHGSPAVDIFGGLKLASGGELGMGVGEEEWGSGEREVLEDYARRTDGLVDLIVSRFGEPSAAQQMDPKISTSNNKVINTTPELEPWMGSGKYPGAADGVVFSGVGAITRASLKNLSHWVEWIYGYGEYTYGVRDNPNSDRRKRRKRNPKETTPAYPSASAGKTSTKDSPQKPANTKDRREAQGHSHEIGLPPGIPPPIVSAVESTLDKASSGVESAEGARPNEIKASLGDPETWVKYLTLGYGTTWGGKRPQTPRQLSQQYVDSENDDAPSQRREAPMRYVDPQPDVDDAEERLITQIFQENIGYFIIGLKGDMESDGDGEDADDAGEGDWNSRILLRTVHVELTKDYSLPTPGETETPPSYQDELNDASSVERKNTRLQVIAYVHRPFIYTFLFHPRTTSLTLSSFYRNLHTYFSPLHRPLSNSTSPNRVAARIAAASNPYTTTSTTQGAGPNTQPIFDLVYDPRTLTVHSSIPNIPEPGTLVAEGLGGMAAAVGWSRVEALNVHSQILTTVAGTRHAMSEIERTCKTSRGWWVVWMRLPPSQTEPRKEDETQQDEYDTSDLREAFLVRRARDSALPGVKSVGGRMGSGMWRLGGGPTTGEKMGGPAAGWGPRGLAEGIGIDARKYVEGLLSLNR</sequence>
<feature type="compositionally biased region" description="Polar residues" evidence="2">
    <location>
        <begin position="462"/>
        <end position="472"/>
    </location>
</feature>
<accession>A0A8E2JZ64</accession>
<dbReference type="PANTHER" id="PTHR13056:SF0">
    <property type="entry name" value="VACUOLAR FUSION PROTEIN CCZ1 HOMOLOG-RELATED"/>
    <property type="match status" value="1"/>
</dbReference>
<organism evidence="4 5">
    <name type="scientific">Glonium stellatum</name>
    <dbReference type="NCBI Taxonomy" id="574774"/>
    <lineage>
        <taxon>Eukaryota</taxon>
        <taxon>Fungi</taxon>
        <taxon>Dikarya</taxon>
        <taxon>Ascomycota</taxon>
        <taxon>Pezizomycotina</taxon>
        <taxon>Dothideomycetes</taxon>
        <taxon>Pleosporomycetidae</taxon>
        <taxon>Gloniales</taxon>
        <taxon>Gloniaceae</taxon>
        <taxon>Glonium</taxon>
    </lineage>
</organism>
<dbReference type="OrthoDB" id="240546at2759"/>
<dbReference type="InterPro" id="IPR013176">
    <property type="entry name" value="Ccz1"/>
</dbReference>
<dbReference type="Pfam" id="PF19031">
    <property type="entry name" value="Intu_longin_1"/>
    <property type="match status" value="1"/>
</dbReference>
<name>A0A8E2JZ64_9PEZI</name>
<comment type="similarity">
    <text evidence="1">Belongs to the CCZ1 family.</text>
</comment>
<feature type="region of interest" description="Disordered" evidence="2">
    <location>
        <begin position="557"/>
        <end position="579"/>
    </location>
</feature>
<feature type="region of interest" description="Disordered" evidence="2">
    <location>
        <begin position="454"/>
        <end position="494"/>
    </location>
</feature>
<feature type="region of interest" description="Disordered" evidence="2">
    <location>
        <begin position="130"/>
        <end position="150"/>
    </location>
</feature>
<dbReference type="InterPro" id="IPR043987">
    <property type="entry name" value="CCZ1/INTU/HSP4_longin_1"/>
</dbReference>
<evidence type="ECO:0000256" key="1">
    <source>
        <dbReference type="ARBA" id="ARBA00005352"/>
    </source>
</evidence>
<dbReference type="AlphaFoldDB" id="A0A8E2JZ64"/>
<dbReference type="PANTHER" id="PTHR13056">
    <property type="entry name" value="VACUOLAR FUSION PROTEIN CCZ1 HOMOLOG-RELATED"/>
    <property type="match status" value="1"/>
</dbReference>
<evidence type="ECO:0000313" key="5">
    <source>
        <dbReference type="Proteomes" id="UP000250140"/>
    </source>
</evidence>
<feature type="region of interest" description="Disordered" evidence="2">
    <location>
        <begin position="48"/>
        <end position="71"/>
    </location>
</feature>
<evidence type="ECO:0000259" key="3">
    <source>
        <dbReference type="Pfam" id="PF19031"/>
    </source>
</evidence>
<feature type="region of interest" description="Disordered" evidence="2">
    <location>
        <begin position="341"/>
        <end position="434"/>
    </location>
</feature>